<sequence length="99" mass="10810">MAMTVEVSWCGYWAIRAPDSSPANSKGFLGFGVFVAPMQIYVTESAGHYGSALDHYRQEHKSSDELPSNSETVEPDGHPPSGVYGKFGVQVFLKLIVPF</sequence>
<evidence type="ECO:0000256" key="1">
    <source>
        <dbReference type="SAM" id="MobiDB-lite"/>
    </source>
</evidence>
<keyword evidence="3" id="KW-1185">Reference proteome</keyword>
<dbReference type="Proteomes" id="UP000008021">
    <property type="component" value="Chromosome 7"/>
</dbReference>
<dbReference type="Gramene" id="OMERI07G06490.1">
    <property type="protein sequence ID" value="OMERI07G06490.1"/>
    <property type="gene ID" value="OMERI07G06490"/>
</dbReference>
<evidence type="ECO:0000313" key="2">
    <source>
        <dbReference type="EnsemblPlants" id="OMERI07G06490.1"/>
    </source>
</evidence>
<evidence type="ECO:0000313" key="3">
    <source>
        <dbReference type="Proteomes" id="UP000008021"/>
    </source>
</evidence>
<accession>A0A0E0E9B8</accession>
<proteinExistence type="predicted"/>
<reference evidence="2" key="2">
    <citation type="submission" date="2018-05" db="EMBL/GenBank/DDBJ databases">
        <title>OmerRS3 (Oryza meridionalis Reference Sequence Version 3).</title>
        <authorList>
            <person name="Zhang J."/>
            <person name="Kudrna D."/>
            <person name="Lee S."/>
            <person name="Talag J."/>
            <person name="Welchert J."/>
            <person name="Wing R.A."/>
        </authorList>
    </citation>
    <scope>NUCLEOTIDE SEQUENCE [LARGE SCALE GENOMIC DNA]</scope>
    <source>
        <strain evidence="2">cv. OR44</strain>
    </source>
</reference>
<dbReference type="AlphaFoldDB" id="A0A0E0E9B8"/>
<feature type="region of interest" description="Disordered" evidence="1">
    <location>
        <begin position="60"/>
        <end position="82"/>
    </location>
</feature>
<name>A0A0E0E9B8_9ORYZ</name>
<dbReference type="HOGENOM" id="CLU_2593857_0_0_1"/>
<reference evidence="2" key="1">
    <citation type="submission" date="2015-04" db="UniProtKB">
        <authorList>
            <consortium name="EnsemblPlants"/>
        </authorList>
    </citation>
    <scope>IDENTIFICATION</scope>
</reference>
<organism evidence="2">
    <name type="scientific">Oryza meridionalis</name>
    <dbReference type="NCBI Taxonomy" id="40149"/>
    <lineage>
        <taxon>Eukaryota</taxon>
        <taxon>Viridiplantae</taxon>
        <taxon>Streptophyta</taxon>
        <taxon>Embryophyta</taxon>
        <taxon>Tracheophyta</taxon>
        <taxon>Spermatophyta</taxon>
        <taxon>Magnoliopsida</taxon>
        <taxon>Liliopsida</taxon>
        <taxon>Poales</taxon>
        <taxon>Poaceae</taxon>
        <taxon>BOP clade</taxon>
        <taxon>Oryzoideae</taxon>
        <taxon>Oryzeae</taxon>
        <taxon>Oryzinae</taxon>
        <taxon>Oryza</taxon>
    </lineage>
</organism>
<dbReference type="EnsemblPlants" id="OMERI07G06490.1">
    <property type="protein sequence ID" value="OMERI07G06490.1"/>
    <property type="gene ID" value="OMERI07G06490"/>
</dbReference>
<protein>
    <submittedName>
        <fullName evidence="2">Uncharacterized protein</fullName>
    </submittedName>
</protein>